<dbReference type="RefSeq" id="WP_022396928.1">
    <property type="nucleotide sequence ID" value="NZ_CACRSS010000021.1"/>
</dbReference>
<evidence type="ECO:0000313" key="1">
    <source>
        <dbReference type="EMBL" id="VYT27432.1"/>
    </source>
</evidence>
<proteinExistence type="predicted"/>
<dbReference type="EMBL" id="CACRSS010000021">
    <property type="protein sequence ID" value="VYT27432.1"/>
    <property type="molecule type" value="Genomic_DNA"/>
</dbReference>
<dbReference type="OrthoDB" id="199981at2"/>
<dbReference type="AlphaFoldDB" id="A0A6N2VEU7"/>
<gene>
    <name evidence="1" type="ORF">AMLFYP55_01433</name>
</gene>
<dbReference type="GeneID" id="84023963"/>
<protein>
    <submittedName>
        <fullName evidence="1">Uncharacterized protein</fullName>
    </submittedName>
</protein>
<organism evidence="1">
    <name type="scientific">Akkermansia muciniphila</name>
    <dbReference type="NCBI Taxonomy" id="239935"/>
    <lineage>
        <taxon>Bacteria</taxon>
        <taxon>Pseudomonadati</taxon>
        <taxon>Verrucomicrobiota</taxon>
        <taxon>Verrucomicrobiia</taxon>
        <taxon>Verrucomicrobiales</taxon>
        <taxon>Akkermansiaceae</taxon>
        <taxon>Akkermansia</taxon>
    </lineage>
</organism>
<name>A0A6N2VEU7_9BACT</name>
<reference evidence="1" key="1">
    <citation type="submission" date="2019-11" db="EMBL/GenBank/DDBJ databases">
        <authorList>
            <person name="Feng L."/>
        </authorList>
    </citation>
    <scope>NUCLEOTIDE SEQUENCE</scope>
    <source>
        <strain evidence="1">AMuciniphilaLFYP55</strain>
    </source>
</reference>
<sequence length="142" mass="15316">MVRALRNGIMLLTLLLVIVGGTGMVSVCPCHQEVFLFSCSCHHDAAPCGCRGDHGPGSSTSSPLAGHLCEHQRLEIDDLTLPVLHAPLPQPCIIWQTFPDFHHLAQSLLLTSQTSDSAIPAPPDPFRDDGPIHEGFQLPLLI</sequence>
<accession>A0A6N2VEU7</accession>